<dbReference type="GO" id="GO:0030272">
    <property type="term" value="F:5-formyltetrahydrofolate cyclo-ligase activity"/>
    <property type="evidence" value="ECO:0007669"/>
    <property type="project" value="UniProtKB-EC"/>
</dbReference>
<sequence>MVRDIKKMLRQQMTALRDRQDANRRFEASVRACRHAITAWEQFRSQSGQDRMILFSYLSFRSEAQTQTLIEHCWEQGDIVLAPRITEQQGMLELHRIRSGHDVTPGRWNIPEPSVEAPIWPSSDYPEIDWILVPGLAFDHCGGRIGYGGGYYDRFAEKLRNMPTATLVKQPVFAALILPGQLMEHEMLPMEPFDLRVDLLFTEEGMIRTEKRV</sequence>
<dbReference type="Pfam" id="PF01812">
    <property type="entry name" value="5-FTHF_cyc-lig"/>
    <property type="match status" value="1"/>
</dbReference>
<comment type="similarity">
    <text evidence="1 4">Belongs to the 5-formyltetrahydrofolate cyclo-ligase family.</text>
</comment>
<dbReference type="EC" id="6.3.3.2" evidence="4"/>
<accession>A0ABT9CD85</accession>
<dbReference type="InterPro" id="IPR024185">
    <property type="entry name" value="FTHF_cligase-like_sf"/>
</dbReference>
<evidence type="ECO:0000256" key="4">
    <source>
        <dbReference type="RuleBase" id="RU361279"/>
    </source>
</evidence>
<keyword evidence="4" id="KW-0460">Magnesium</keyword>
<dbReference type="Proteomes" id="UP001240171">
    <property type="component" value="Unassembled WGS sequence"/>
</dbReference>
<gene>
    <name evidence="5" type="ORF">Q5741_12520</name>
</gene>
<keyword evidence="3 4" id="KW-0067">ATP-binding</keyword>
<organism evidence="5 6">
    <name type="scientific">Paenibacillus lacisoli</name>
    <dbReference type="NCBI Taxonomy" id="3064525"/>
    <lineage>
        <taxon>Bacteria</taxon>
        <taxon>Bacillati</taxon>
        <taxon>Bacillota</taxon>
        <taxon>Bacilli</taxon>
        <taxon>Bacillales</taxon>
        <taxon>Paenibacillaceae</taxon>
        <taxon>Paenibacillus</taxon>
    </lineage>
</organism>
<dbReference type="PIRSF" id="PIRSF006806">
    <property type="entry name" value="FTHF_cligase"/>
    <property type="match status" value="1"/>
</dbReference>
<keyword evidence="5" id="KW-0436">Ligase</keyword>
<evidence type="ECO:0000256" key="3">
    <source>
        <dbReference type="ARBA" id="ARBA00022840"/>
    </source>
</evidence>
<name>A0ABT9CD85_9BACL</name>
<dbReference type="EMBL" id="JAUQTB010000006">
    <property type="protein sequence ID" value="MDO7907235.1"/>
    <property type="molecule type" value="Genomic_DNA"/>
</dbReference>
<reference evidence="5 6" key="1">
    <citation type="submission" date="2023-07" db="EMBL/GenBank/DDBJ databases">
        <title>Paenibacillus sp. JX-17 nov. isolated from soil.</title>
        <authorList>
            <person name="Wan Y."/>
            <person name="Liu B."/>
        </authorList>
    </citation>
    <scope>NUCLEOTIDE SEQUENCE [LARGE SCALE GENOMIC DNA]</scope>
    <source>
        <strain evidence="5 6">JX-17</strain>
    </source>
</reference>
<dbReference type="InterPro" id="IPR037171">
    <property type="entry name" value="NagB/RpiA_transferase-like"/>
</dbReference>
<evidence type="ECO:0000256" key="2">
    <source>
        <dbReference type="ARBA" id="ARBA00022741"/>
    </source>
</evidence>
<keyword evidence="4" id="KW-0479">Metal-binding</keyword>
<dbReference type="RefSeq" id="WP_305024440.1">
    <property type="nucleotide sequence ID" value="NZ_JAUQTB010000006.1"/>
</dbReference>
<evidence type="ECO:0000256" key="1">
    <source>
        <dbReference type="ARBA" id="ARBA00010638"/>
    </source>
</evidence>
<dbReference type="PANTHER" id="PTHR23407:SF1">
    <property type="entry name" value="5-FORMYLTETRAHYDROFOLATE CYCLO-LIGASE"/>
    <property type="match status" value="1"/>
</dbReference>
<dbReference type="PANTHER" id="PTHR23407">
    <property type="entry name" value="ATPASE INHIBITOR/5-FORMYLTETRAHYDROFOLATE CYCLO-LIGASE"/>
    <property type="match status" value="1"/>
</dbReference>
<proteinExistence type="inferred from homology"/>
<dbReference type="NCBIfam" id="TIGR02727">
    <property type="entry name" value="MTHFS_bact"/>
    <property type="match status" value="1"/>
</dbReference>
<keyword evidence="2 4" id="KW-0547">Nucleotide-binding</keyword>
<comment type="catalytic activity">
    <reaction evidence="4">
        <text>(6S)-5-formyl-5,6,7,8-tetrahydrofolate + ATP = (6R)-5,10-methenyltetrahydrofolate + ADP + phosphate</text>
        <dbReference type="Rhea" id="RHEA:10488"/>
        <dbReference type="ChEBI" id="CHEBI:30616"/>
        <dbReference type="ChEBI" id="CHEBI:43474"/>
        <dbReference type="ChEBI" id="CHEBI:57455"/>
        <dbReference type="ChEBI" id="CHEBI:57457"/>
        <dbReference type="ChEBI" id="CHEBI:456216"/>
        <dbReference type="EC" id="6.3.3.2"/>
    </reaction>
</comment>
<comment type="cofactor">
    <cofactor evidence="4">
        <name>Mg(2+)</name>
        <dbReference type="ChEBI" id="CHEBI:18420"/>
    </cofactor>
</comment>
<dbReference type="InterPro" id="IPR002698">
    <property type="entry name" value="FTHF_cligase"/>
</dbReference>
<evidence type="ECO:0000313" key="6">
    <source>
        <dbReference type="Proteomes" id="UP001240171"/>
    </source>
</evidence>
<comment type="caution">
    <text evidence="5">The sequence shown here is derived from an EMBL/GenBank/DDBJ whole genome shotgun (WGS) entry which is preliminary data.</text>
</comment>
<dbReference type="Gene3D" id="3.40.50.10420">
    <property type="entry name" value="NagB/RpiA/CoA transferase-like"/>
    <property type="match status" value="1"/>
</dbReference>
<dbReference type="SUPFAM" id="SSF100950">
    <property type="entry name" value="NagB/RpiA/CoA transferase-like"/>
    <property type="match status" value="1"/>
</dbReference>
<keyword evidence="6" id="KW-1185">Reference proteome</keyword>
<evidence type="ECO:0000313" key="5">
    <source>
        <dbReference type="EMBL" id="MDO7907235.1"/>
    </source>
</evidence>
<protein>
    <recommendedName>
        <fullName evidence="4">5-formyltetrahydrofolate cyclo-ligase</fullName>
        <ecNumber evidence="4">6.3.3.2</ecNumber>
    </recommendedName>
</protein>